<dbReference type="PANTHER" id="PTHR30033:SF1">
    <property type="entry name" value="FLAGELLAR HOOK-ASSOCIATED PROTEIN 1"/>
    <property type="match status" value="1"/>
</dbReference>
<comment type="similarity">
    <text evidence="3">Belongs to the flagella basal body rod proteins family.</text>
</comment>
<dbReference type="GO" id="GO:0005198">
    <property type="term" value="F:structural molecule activity"/>
    <property type="evidence" value="ECO:0007669"/>
    <property type="project" value="InterPro"/>
</dbReference>
<dbReference type="GO" id="GO:0005576">
    <property type="term" value="C:extracellular region"/>
    <property type="evidence" value="ECO:0007669"/>
    <property type="project" value="UniProtKB-SubCell"/>
</dbReference>
<accession>A0A4P7GL02</accession>
<dbReference type="Pfam" id="PF22638">
    <property type="entry name" value="FlgK_D1"/>
    <property type="match status" value="1"/>
</dbReference>
<dbReference type="OrthoDB" id="9802553at2"/>
<dbReference type="Pfam" id="PF06429">
    <property type="entry name" value="Flg_bbr_C"/>
    <property type="match status" value="1"/>
</dbReference>
<evidence type="ECO:0000256" key="3">
    <source>
        <dbReference type="ARBA" id="ARBA00009677"/>
    </source>
</evidence>
<keyword evidence="9" id="KW-0282">Flagellum</keyword>
<evidence type="ECO:0000259" key="8">
    <source>
        <dbReference type="Pfam" id="PF22638"/>
    </source>
</evidence>
<dbReference type="PANTHER" id="PTHR30033">
    <property type="entry name" value="FLAGELLAR HOOK-ASSOCIATED PROTEIN 1"/>
    <property type="match status" value="1"/>
</dbReference>
<feature type="domain" description="Flagellar hook-associated protein FlgK helical" evidence="8">
    <location>
        <begin position="100"/>
        <end position="337"/>
    </location>
</feature>
<dbReference type="InterPro" id="IPR053927">
    <property type="entry name" value="FlgK_helical"/>
</dbReference>
<evidence type="ECO:0000313" key="10">
    <source>
        <dbReference type="Proteomes" id="UP000294894"/>
    </source>
</evidence>
<dbReference type="Proteomes" id="UP000294894">
    <property type="component" value="Chromosome"/>
</dbReference>
<feature type="domain" description="Flagellar basal-body/hook protein C-terminal" evidence="7">
    <location>
        <begin position="424"/>
        <end position="461"/>
    </location>
</feature>
<dbReference type="KEGG" id="noy:EXE57_08735"/>
<proteinExistence type="inferred from homology"/>
<name>A0A4P7GL02_9ACTN</name>
<dbReference type="NCBIfam" id="TIGR02492">
    <property type="entry name" value="flgK_ends"/>
    <property type="match status" value="1"/>
</dbReference>
<evidence type="ECO:0000256" key="1">
    <source>
        <dbReference type="ARBA" id="ARBA00004365"/>
    </source>
</evidence>
<organism evidence="9 10">
    <name type="scientific">Nocardioides euryhalodurans</name>
    <dbReference type="NCBI Taxonomy" id="2518370"/>
    <lineage>
        <taxon>Bacteria</taxon>
        <taxon>Bacillati</taxon>
        <taxon>Actinomycetota</taxon>
        <taxon>Actinomycetes</taxon>
        <taxon>Propionibacteriales</taxon>
        <taxon>Nocardioidaceae</taxon>
        <taxon>Nocardioides</taxon>
    </lineage>
</organism>
<dbReference type="AlphaFoldDB" id="A0A4P7GL02"/>
<gene>
    <name evidence="9" type="primary">flgK</name>
    <name evidence="9" type="ORF">EXE57_08735</name>
</gene>
<dbReference type="RefSeq" id="WP_135076476.1">
    <property type="nucleotide sequence ID" value="NZ_CP038267.1"/>
</dbReference>
<evidence type="ECO:0000256" key="5">
    <source>
        <dbReference type="ARBA" id="ARBA00022525"/>
    </source>
</evidence>
<dbReference type="SUPFAM" id="SSF64518">
    <property type="entry name" value="Phase 1 flagellin"/>
    <property type="match status" value="1"/>
</dbReference>
<dbReference type="GO" id="GO:0044780">
    <property type="term" value="P:bacterial-type flagellum assembly"/>
    <property type="evidence" value="ECO:0007669"/>
    <property type="project" value="InterPro"/>
</dbReference>
<keyword evidence="9" id="KW-0966">Cell projection</keyword>
<keyword evidence="10" id="KW-1185">Reference proteome</keyword>
<keyword evidence="5" id="KW-0964">Secreted</keyword>
<evidence type="ECO:0000313" key="9">
    <source>
        <dbReference type="EMBL" id="QBR92361.1"/>
    </source>
</evidence>
<comment type="subcellular location">
    <subcellularLocation>
        <location evidence="1">Bacterial flagellum</location>
    </subcellularLocation>
    <subcellularLocation>
        <location evidence="2">Secreted</location>
    </subcellularLocation>
</comment>
<evidence type="ECO:0000256" key="6">
    <source>
        <dbReference type="ARBA" id="ARBA00023143"/>
    </source>
</evidence>
<protein>
    <recommendedName>
        <fullName evidence="4">Flagellar hook-associated protein 1</fullName>
    </recommendedName>
</protein>
<evidence type="ECO:0000256" key="4">
    <source>
        <dbReference type="ARBA" id="ARBA00016244"/>
    </source>
</evidence>
<dbReference type="InterPro" id="IPR002371">
    <property type="entry name" value="FlgK"/>
</dbReference>
<dbReference type="GO" id="GO:0009424">
    <property type="term" value="C:bacterial-type flagellum hook"/>
    <property type="evidence" value="ECO:0007669"/>
    <property type="project" value="InterPro"/>
</dbReference>
<keyword evidence="6" id="KW-0975">Bacterial flagellum</keyword>
<dbReference type="EMBL" id="CP038267">
    <property type="protein sequence ID" value="QBR92361.1"/>
    <property type="molecule type" value="Genomic_DNA"/>
</dbReference>
<keyword evidence="9" id="KW-0969">Cilium</keyword>
<evidence type="ECO:0000256" key="2">
    <source>
        <dbReference type="ARBA" id="ARBA00004613"/>
    </source>
</evidence>
<evidence type="ECO:0000259" key="7">
    <source>
        <dbReference type="Pfam" id="PF06429"/>
    </source>
</evidence>
<sequence>MTGTFSSVNNALSALRYHQVVMDVSSGNIANVSTDGYARRRVIGEAMGAPVQPAMWSRYEGAGDGVKVGGLQRMVDQFLDVRARREHGNQSFLDVRQSVLERVEAGIGEPGENGVAAALDEFRSGWHVLANNPDSEAARSQVLARAATLADALSVQRRNVEVEEGDQRIVLLSGVDEVNTLAGDLAETNRSIAVAQMNGTEAGVLLDKRDALALRISELTGASATLNAKGGLDVTVGGVALVSGSDAGVLAVSSGINADGTADGGPVGFTVTSPGGTVTDVTGGVGGEAGGVAELLTTTLPAHRAGIEAVAQRLADDVNAAHGAGFDQDGNPGQPVFTFDPTDPGGPLVLNLDDPRLVAASATGGGPNRNGDNATAVADALSGAAGAYQRLVTGFGSEVASTRRLAGNQQALTGQVDAAREQLSGVSLDEEMVTMLQAQRAYEAAARVMTTIDSVLDTLINRTGLVR</sequence>
<reference evidence="9 10" key="1">
    <citation type="submission" date="2019-03" db="EMBL/GenBank/DDBJ databases">
        <title>Three New Species of Nocardioides, Nocardioides euryhalodurans sp. nov., Nocardioides seonyuensis sp. nov. and Nocardioides eburneoflavus sp. nov., Iolated from Soil.</title>
        <authorList>
            <person name="Roh S.G."/>
            <person name="Lee C."/>
            <person name="Kim M.-K."/>
            <person name="Kim S.B."/>
        </authorList>
    </citation>
    <scope>NUCLEOTIDE SEQUENCE [LARGE SCALE GENOMIC DNA]</scope>
    <source>
        <strain evidence="9 10">MMS17-SY117</strain>
    </source>
</reference>
<dbReference type="InterPro" id="IPR010930">
    <property type="entry name" value="Flg_bb/hook_C_dom"/>
</dbReference>